<dbReference type="EMBL" id="RHJS01000002">
    <property type="protein sequence ID" value="RRK33847.1"/>
    <property type="molecule type" value="Genomic_DNA"/>
</dbReference>
<keyword evidence="1" id="KW-0175">Coiled coil</keyword>
<dbReference type="Pfam" id="PF04754">
    <property type="entry name" value="Transposase_31"/>
    <property type="match status" value="1"/>
</dbReference>
<keyword evidence="4" id="KW-1185">Reference proteome</keyword>
<evidence type="ECO:0000259" key="2">
    <source>
        <dbReference type="Pfam" id="PF04754"/>
    </source>
</evidence>
<feature type="coiled-coil region" evidence="1">
    <location>
        <begin position="244"/>
        <end position="286"/>
    </location>
</feature>
<dbReference type="RefSeq" id="WP_125129049.1">
    <property type="nucleotide sequence ID" value="NZ_RHJS01000002.1"/>
</dbReference>
<dbReference type="InterPro" id="IPR006842">
    <property type="entry name" value="Transposase_31"/>
</dbReference>
<protein>
    <submittedName>
        <fullName evidence="3">Transposase</fullName>
    </submittedName>
</protein>
<dbReference type="Proteomes" id="UP000274920">
    <property type="component" value="Unassembled WGS sequence"/>
</dbReference>
<organism evidence="3 4">
    <name type="scientific">Schaedlerella arabinosiphila</name>
    <dbReference type="NCBI Taxonomy" id="2044587"/>
    <lineage>
        <taxon>Bacteria</taxon>
        <taxon>Bacillati</taxon>
        <taxon>Bacillota</taxon>
        <taxon>Clostridia</taxon>
        <taxon>Lachnospirales</taxon>
        <taxon>Lachnospiraceae</taxon>
        <taxon>Schaedlerella</taxon>
    </lineage>
</organism>
<comment type="caution">
    <text evidence="3">The sequence shown here is derived from an EMBL/GenBank/DDBJ whole genome shotgun (WGS) entry which is preliminary data.</text>
</comment>
<name>A0A3R8L2V4_9FIRM</name>
<accession>A0A3R8L2V4</accession>
<sequence>MGQKDIVEKNLEDYNDVFSDIVNGFVFCGKRTVKSRDLRSLKVRSQYKADKGSLHEEERDNAKYWSVGKVKIAILGLENQTNPDKDMPFRVIGYDGAAYRSQLLDENSKGRCPVLSIVLYFGESRWSGPRSIKEMVEIPEGLEEYVNDYKLHIFEIAYLTEEQVKLFRSDFRIVADYFVQKRKNKTYIPSKKTIKHVDAMLKFMSVMTGDERFLEAQKVKTTGGEPNMCEILDQVENRGIQKGIKLMQGENDVLRAERDAALAEIAEALTEKAAALTEKDAALTEKDAALTELVQKEADLARAMELLKKHHIAFA</sequence>
<proteinExistence type="predicted"/>
<evidence type="ECO:0000256" key="1">
    <source>
        <dbReference type="SAM" id="Coils"/>
    </source>
</evidence>
<dbReference type="AlphaFoldDB" id="A0A3R8L2V4"/>
<evidence type="ECO:0000313" key="4">
    <source>
        <dbReference type="Proteomes" id="UP000274920"/>
    </source>
</evidence>
<gene>
    <name evidence="3" type="ORF">EBB54_22660</name>
</gene>
<reference evidence="3" key="1">
    <citation type="submission" date="2018-10" db="EMBL/GenBank/DDBJ databases">
        <title>Schaedlerella arabinophila gen. nov. sp. nov., isolated from the mouse intestinal tract and comparative analysis with the genome of the closely related altered Schaedler flora strain ASF502.</title>
        <authorList>
            <person name="Miyake S."/>
            <person name="Soh M."/>
            <person name="Seedorf H."/>
        </authorList>
    </citation>
    <scope>NUCLEOTIDE SEQUENCE [LARGE SCALE GENOMIC DNA]</scope>
    <source>
        <strain evidence="3">DSM 106076</strain>
    </source>
</reference>
<evidence type="ECO:0000313" key="3">
    <source>
        <dbReference type="EMBL" id="RRK33847.1"/>
    </source>
</evidence>
<feature type="domain" description="Transposase (putative) YhgA-like" evidence="2">
    <location>
        <begin position="77"/>
        <end position="166"/>
    </location>
</feature>